<keyword evidence="1" id="KW-0863">Zinc-finger</keyword>
<keyword evidence="1" id="KW-0479">Metal-binding</keyword>
<sequence>MAVTRPLCIICDAVEGKYKCPRCNAHTCSLTCSREHRDSHPAVEEKPNHTERSDLATVAQPTTSEQQQPAKISEIADSPEYKALLQRYPDLELYLWDIATATDPPKPSHGGKIARKAKQPWTQEVGMTNAVHLVQSIKASPGDVRDALREFSDIVSIFKTRLQAQDDQMRKRKAEDVEIINKLLREEKS</sequence>
<dbReference type="EMBL" id="JAWHQM010000011">
    <property type="protein sequence ID" value="KAK5629330.1"/>
    <property type="molecule type" value="Genomic_DNA"/>
</dbReference>
<dbReference type="Gene3D" id="3.30.60.190">
    <property type="match status" value="1"/>
</dbReference>
<dbReference type="GO" id="GO:0008270">
    <property type="term" value="F:zinc ion binding"/>
    <property type="evidence" value="ECO:0007669"/>
    <property type="project" value="UniProtKB-UniRule"/>
</dbReference>
<dbReference type="Proteomes" id="UP001305414">
    <property type="component" value="Unassembled WGS sequence"/>
</dbReference>
<keyword evidence="1" id="KW-0862">Zinc</keyword>
<dbReference type="SUPFAM" id="SSF144232">
    <property type="entry name" value="HIT/MYND zinc finger-like"/>
    <property type="match status" value="1"/>
</dbReference>
<organism evidence="4 5">
    <name type="scientific">Xylaria bambusicola</name>
    <dbReference type="NCBI Taxonomy" id="326684"/>
    <lineage>
        <taxon>Eukaryota</taxon>
        <taxon>Fungi</taxon>
        <taxon>Dikarya</taxon>
        <taxon>Ascomycota</taxon>
        <taxon>Pezizomycotina</taxon>
        <taxon>Sordariomycetes</taxon>
        <taxon>Xylariomycetidae</taxon>
        <taxon>Xylariales</taxon>
        <taxon>Xylariaceae</taxon>
        <taxon>Xylaria</taxon>
    </lineage>
</organism>
<proteinExistence type="predicted"/>
<keyword evidence="5" id="KW-1185">Reference proteome</keyword>
<feature type="region of interest" description="Disordered" evidence="2">
    <location>
        <begin position="34"/>
        <end position="71"/>
    </location>
</feature>
<feature type="compositionally biased region" description="Basic and acidic residues" evidence="2">
    <location>
        <begin position="34"/>
        <end position="54"/>
    </location>
</feature>
<evidence type="ECO:0000313" key="5">
    <source>
        <dbReference type="Proteomes" id="UP001305414"/>
    </source>
</evidence>
<protein>
    <recommendedName>
        <fullName evidence="3">HIT-type domain-containing protein</fullName>
    </recommendedName>
</protein>
<dbReference type="PROSITE" id="PS51083">
    <property type="entry name" value="ZF_HIT"/>
    <property type="match status" value="1"/>
</dbReference>
<evidence type="ECO:0000313" key="4">
    <source>
        <dbReference type="EMBL" id="KAK5629330.1"/>
    </source>
</evidence>
<dbReference type="InterPro" id="IPR007529">
    <property type="entry name" value="Znf_HIT"/>
</dbReference>
<feature type="domain" description="HIT-type" evidence="3">
    <location>
        <begin position="8"/>
        <end position="42"/>
    </location>
</feature>
<evidence type="ECO:0000256" key="1">
    <source>
        <dbReference type="PROSITE-ProRule" id="PRU00453"/>
    </source>
</evidence>
<evidence type="ECO:0000259" key="3">
    <source>
        <dbReference type="PROSITE" id="PS51083"/>
    </source>
</evidence>
<accession>A0AAN7YXF8</accession>
<dbReference type="Pfam" id="PF04438">
    <property type="entry name" value="zf-HIT"/>
    <property type="match status" value="1"/>
</dbReference>
<gene>
    <name evidence="4" type="ORF">RRF57_005045</name>
</gene>
<name>A0AAN7YXF8_9PEZI</name>
<dbReference type="AlphaFoldDB" id="A0AAN7YXF8"/>
<comment type="caution">
    <text evidence="4">The sequence shown here is derived from an EMBL/GenBank/DDBJ whole genome shotgun (WGS) entry which is preliminary data.</text>
</comment>
<feature type="compositionally biased region" description="Polar residues" evidence="2">
    <location>
        <begin position="59"/>
        <end position="70"/>
    </location>
</feature>
<reference evidence="4 5" key="1">
    <citation type="submission" date="2023-10" db="EMBL/GenBank/DDBJ databases">
        <title>Draft genome sequence of Xylaria bambusicola isolate GMP-LS, the root and basal stem rot pathogen of sugarcane in Indonesia.</title>
        <authorList>
            <person name="Selvaraj P."/>
            <person name="Muralishankar V."/>
            <person name="Muruganantham S."/>
            <person name="Sp S."/>
            <person name="Haryani S."/>
            <person name="Lau K.J.X."/>
            <person name="Naqvi N.I."/>
        </authorList>
    </citation>
    <scope>NUCLEOTIDE SEQUENCE [LARGE SCALE GENOMIC DNA]</scope>
    <source>
        <strain evidence="4">GMP-LS</strain>
    </source>
</reference>
<evidence type="ECO:0000256" key="2">
    <source>
        <dbReference type="SAM" id="MobiDB-lite"/>
    </source>
</evidence>
<dbReference type="CDD" id="cd23024">
    <property type="entry name" value="zf-HIT_ZNHIT2-3"/>
    <property type="match status" value="1"/>
</dbReference>